<sequence length="171" mass="20676">MEMDKGLEALKGKHTSRSRNSKHDKKKWHKVRKYCSLFNDFIEIANLQDLGFKRPNFRWHREDLYEGLDRAIGNDTWLRTFSYNFVAHLSRIKSDHRQLLLCLKLDVNFPKGCPFRFLAGWVEHPSFQNFFKERWCLKCNIVEALNIFTRNIKEWNNSVYDFIGIRKRKMM</sequence>
<gene>
    <name evidence="2" type="ORF">J1N35_033965</name>
</gene>
<evidence type="ECO:0008006" key="4">
    <source>
        <dbReference type="Google" id="ProtNLM"/>
    </source>
</evidence>
<dbReference type="EMBL" id="JAIQCV010000010">
    <property type="protein sequence ID" value="KAH1055900.1"/>
    <property type="molecule type" value="Genomic_DNA"/>
</dbReference>
<dbReference type="PANTHER" id="PTHR33710:SF77">
    <property type="entry name" value="DNASE I-LIKE SUPERFAMILY PROTEIN"/>
    <property type="match status" value="1"/>
</dbReference>
<comment type="caution">
    <text evidence="2">The sequence shown here is derived from an EMBL/GenBank/DDBJ whole genome shotgun (WGS) entry which is preliminary data.</text>
</comment>
<accession>A0A9D3ZQ53</accession>
<feature type="compositionally biased region" description="Basic and acidic residues" evidence="1">
    <location>
        <begin position="1"/>
        <end position="11"/>
    </location>
</feature>
<evidence type="ECO:0000313" key="2">
    <source>
        <dbReference type="EMBL" id="KAH1055900.1"/>
    </source>
</evidence>
<reference evidence="2 3" key="1">
    <citation type="journal article" date="2021" name="Plant Biotechnol. J.">
        <title>Multi-omics assisted identification of the key and species-specific regulatory components of drought-tolerant mechanisms in Gossypium stocksii.</title>
        <authorList>
            <person name="Yu D."/>
            <person name="Ke L."/>
            <person name="Zhang D."/>
            <person name="Wu Y."/>
            <person name="Sun Y."/>
            <person name="Mei J."/>
            <person name="Sun J."/>
            <person name="Sun Y."/>
        </authorList>
    </citation>
    <scope>NUCLEOTIDE SEQUENCE [LARGE SCALE GENOMIC DNA]</scope>
    <source>
        <strain evidence="3">cv. E1</strain>
        <tissue evidence="2">Leaf</tissue>
    </source>
</reference>
<dbReference type="OrthoDB" id="1002677at2759"/>
<feature type="compositionally biased region" description="Basic residues" evidence="1">
    <location>
        <begin position="12"/>
        <end position="25"/>
    </location>
</feature>
<feature type="region of interest" description="Disordered" evidence="1">
    <location>
        <begin position="1"/>
        <end position="25"/>
    </location>
</feature>
<evidence type="ECO:0000256" key="1">
    <source>
        <dbReference type="SAM" id="MobiDB-lite"/>
    </source>
</evidence>
<organism evidence="2 3">
    <name type="scientific">Gossypium stocksii</name>
    <dbReference type="NCBI Taxonomy" id="47602"/>
    <lineage>
        <taxon>Eukaryota</taxon>
        <taxon>Viridiplantae</taxon>
        <taxon>Streptophyta</taxon>
        <taxon>Embryophyta</taxon>
        <taxon>Tracheophyta</taxon>
        <taxon>Spermatophyta</taxon>
        <taxon>Magnoliopsida</taxon>
        <taxon>eudicotyledons</taxon>
        <taxon>Gunneridae</taxon>
        <taxon>Pentapetalae</taxon>
        <taxon>rosids</taxon>
        <taxon>malvids</taxon>
        <taxon>Malvales</taxon>
        <taxon>Malvaceae</taxon>
        <taxon>Malvoideae</taxon>
        <taxon>Gossypium</taxon>
    </lineage>
</organism>
<dbReference type="Proteomes" id="UP000828251">
    <property type="component" value="Unassembled WGS sequence"/>
</dbReference>
<keyword evidence="3" id="KW-1185">Reference proteome</keyword>
<name>A0A9D3ZQ53_9ROSI</name>
<dbReference type="AlphaFoldDB" id="A0A9D3ZQ53"/>
<evidence type="ECO:0000313" key="3">
    <source>
        <dbReference type="Proteomes" id="UP000828251"/>
    </source>
</evidence>
<protein>
    <recommendedName>
        <fullName evidence="4">Reverse transcriptase</fullName>
    </recommendedName>
</protein>
<proteinExistence type="predicted"/>
<dbReference type="PANTHER" id="PTHR33710">
    <property type="entry name" value="BNAC02G09200D PROTEIN"/>
    <property type="match status" value="1"/>
</dbReference>